<dbReference type="SUPFAM" id="SSF52317">
    <property type="entry name" value="Class I glutamine amidotransferase-like"/>
    <property type="match status" value="1"/>
</dbReference>
<dbReference type="GO" id="GO:0005975">
    <property type="term" value="P:carbohydrate metabolic process"/>
    <property type="evidence" value="ECO:0007669"/>
    <property type="project" value="InterPro"/>
</dbReference>
<dbReference type="Gene3D" id="3.20.20.80">
    <property type="entry name" value="Glycosidases"/>
    <property type="match status" value="1"/>
</dbReference>
<dbReference type="EMBL" id="VUNS01000019">
    <property type="protein sequence ID" value="MST98494.1"/>
    <property type="molecule type" value="Genomic_DNA"/>
</dbReference>
<reference evidence="2 3" key="1">
    <citation type="submission" date="2019-08" db="EMBL/GenBank/DDBJ databases">
        <title>In-depth cultivation of the pig gut microbiome towards novel bacterial diversity and tailored functional studies.</title>
        <authorList>
            <person name="Wylensek D."/>
            <person name="Hitch T.C.A."/>
            <person name="Clavel T."/>
        </authorList>
    </citation>
    <scope>NUCLEOTIDE SEQUENCE [LARGE SCALE GENOMIC DNA]</scope>
    <source>
        <strain evidence="2 3">BBE-744-WT-12</strain>
    </source>
</reference>
<keyword evidence="3" id="KW-1185">Reference proteome</keyword>
<protein>
    <recommendedName>
        <fullName evidence="1">Beta-galactosidase trimerisation domain-containing protein</fullName>
    </recommendedName>
</protein>
<dbReference type="Proteomes" id="UP000435649">
    <property type="component" value="Unassembled WGS sequence"/>
</dbReference>
<organism evidence="2 3">
    <name type="scientific">Victivallis lenta</name>
    <dbReference type="NCBI Taxonomy" id="2606640"/>
    <lineage>
        <taxon>Bacteria</taxon>
        <taxon>Pseudomonadati</taxon>
        <taxon>Lentisphaerota</taxon>
        <taxon>Lentisphaeria</taxon>
        <taxon>Victivallales</taxon>
        <taxon>Victivallaceae</taxon>
        <taxon>Victivallis</taxon>
    </lineage>
</organism>
<dbReference type="InterPro" id="IPR029062">
    <property type="entry name" value="Class_I_gatase-like"/>
</dbReference>
<dbReference type="AlphaFoldDB" id="A0A844G6A3"/>
<dbReference type="RefSeq" id="WP_154419468.1">
    <property type="nucleotide sequence ID" value="NZ_VUNS01000019.1"/>
</dbReference>
<dbReference type="Gene3D" id="3.40.50.880">
    <property type="match status" value="1"/>
</dbReference>
<dbReference type="Pfam" id="PF08532">
    <property type="entry name" value="Glyco_hydro_42M"/>
    <property type="match status" value="1"/>
</dbReference>
<accession>A0A844G6A3</accession>
<feature type="domain" description="Beta-galactosidase trimerisation" evidence="1">
    <location>
        <begin position="366"/>
        <end position="428"/>
    </location>
</feature>
<dbReference type="CDD" id="cd03143">
    <property type="entry name" value="A4_beta-galactosidase_middle_domain"/>
    <property type="match status" value="1"/>
</dbReference>
<evidence type="ECO:0000259" key="1">
    <source>
        <dbReference type="Pfam" id="PF08532"/>
    </source>
</evidence>
<name>A0A844G6A3_9BACT</name>
<dbReference type="Pfam" id="PF14871">
    <property type="entry name" value="GHL6"/>
    <property type="match status" value="1"/>
</dbReference>
<gene>
    <name evidence="2" type="ORF">FYJ85_15740</name>
</gene>
<dbReference type="GO" id="GO:0004565">
    <property type="term" value="F:beta-galactosidase activity"/>
    <property type="evidence" value="ECO:0007669"/>
    <property type="project" value="InterPro"/>
</dbReference>
<dbReference type="InterPro" id="IPR028212">
    <property type="entry name" value="GHL6"/>
</dbReference>
<comment type="caution">
    <text evidence="2">The sequence shown here is derived from an EMBL/GenBank/DDBJ whole genome shotgun (WGS) entry which is preliminary data.</text>
</comment>
<dbReference type="InterPro" id="IPR017853">
    <property type="entry name" value="GH"/>
</dbReference>
<evidence type="ECO:0000313" key="2">
    <source>
        <dbReference type="EMBL" id="MST98494.1"/>
    </source>
</evidence>
<evidence type="ECO:0000313" key="3">
    <source>
        <dbReference type="Proteomes" id="UP000435649"/>
    </source>
</evidence>
<dbReference type="InterPro" id="IPR013738">
    <property type="entry name" value="Beta_galactosidase_Trimer"/>
</dbReference>
<proteinExistence type="predicted"/>
<dbReference type="SUPFAM" id="SSF51445">
    <property type="entry name" value="(Trans)glycosidases"/>
    <property type="match status" value="1"/>
</dbReference>
<sequence>MHHLRFRQVHLDFHTSPDIPGIGEKFDRKEWQERLKKAHVDSITCFSACHHGWSYHPTKVGAMHPHLKFNLLREQMDAAKEIDVKVPVYVTAGLNYRISQLHPEWNEYSHEGKGPEPLTGGFIKLCFNTPYLDYLCSLIEETVELFPDANGIFLDIINQGQCCCNHCMKGMLESGLDPEKEADRIAFARKVLENYYVRTTAAARKFNPDMPVFHNSGHVTVGDTEILKHFSHLELESLPTGGWGYDHYPMSAAYCRNLGLDFLGMTGKFHTTWGEFGGIKHPNALRYECAAMLANGSKCSVGDQLHPDGELDESTYELIGKAYAEVEQKEAWCDNVESLAEIAILASSAVNCKRESPSDVGAGRLLLEAHIPFDVIDSGMEFGRYKFLLLPDDIRLDDALKAKLELFAAQGGKLILSAGSGLAAGSDAFALSLPFTDAGWSPYSPDYIEAAPGFAPEFAKTPFVMYLPSRRIKVRDAESLGKVFDPYFNRSFRHFCSHQHAPYRTEPSGFDAGAMSGNVLYFAHPVFTIYRAFGMVYLQEFVLKAIRRFIGAERQVESNLPTTARVTLFEQPAEQRAVLHLLYANTVNRGGPGIAIPNSPFRESRPIEVVEELLPLRDVGVSVKLGRPVRSVRLVPQGTELPYREKEGRISFTVPELLCHQMVEFAYR</sequence>